<proteinExistence type="predicted"/>
<evidence type="ECO:0000313" key="3">
    <source>
        <dbReference type="Proteomes" id="UP000664167"/>
    </source>
</evidence>
<sequence length="142" mass="15856">MSTAPSGLVQRARILLLAGDGVEKTEIAERLGSSRPTVLKWLGRYSESGIEALGNLRVKLHVIADNYGTHKHANVTAWLAKNPRTTMHFTPTSCSWLNMVEIFFGIITRQAIRRGTFESVTDFKDAIRTCVNGYNTRCEPFT</sequence>
<reference evidence="2" key="1">
    <citation type="submission" date="2021-03" db="EMBL/GenBank/DDBJ databases">
        <title>Streptomyces poriferae sp. nov., a novel marine sponge-derived Actinobacteria species with anti-MRSA activity.</title>
        <authorList>
            <person name="Sandoval-Powers M."/>
            <person name="Kralova S."/>
            <person name="Nguyen G.-S."/>
            <person name="Fawwal D."/>
            <person name="Degnes K."/>
            <person name="Klinkenberg G."/>
            <person name="Sletta H."/>
            <person name="Wentzel A."/>
            <person name="Liles M.R."/>
        </authorList>
    </citation>
    <scope>NUCLEOTIDE SEQUENCE</scope>
    <source>
        <strain evidence="2">DSM 41794</strain>
    </source>
</reference>
<evidence type="ECO:0000313" key="2">
    <source>
        <dbReference type="EMBL" id="MBO0516255.1"/>
    </source>
</evidence>
<protein>
    <submittedName>
        <fullName evidence="2">Transposase</fullName>
    </submittedName>
</protein>
<dbReference type="AlphaFoldDB" id="A0A939FFQ8"/>
<feature type="domain" description="Tc1-like transposase DDE" evidence="1">
    <location>
        <begin position="57"/>
        <end position="123"/>
    </location>
</feature>
<dbReference type="InterPro" id="IPR038717">
    <property type="entry name" value="Tc1-like_DDE_dom"/>
</dbReference>
<name>A0A939FFQ8_9ACTN</name>
<dbReference type="Pfam" id="PF13384">
    <property type="entry name" value="HTH_23"/>
    <property type="match status" value="1"/>
</dbReference>
<gene>
    <name evidence="2" type="ORF">J0695_31455</name>
</gene>
<comment type="caution">
    <text evidence="2">The sequence shown here is derived from an EMBL/GenBank/DDBJ whole genome shotgun (WGS) entry which is preliminary data.</text>
</comment>
<dbReference type="SUPFAM" id="SSF46689">
    <property type="entry name" value="Homeodomain-like"/>
    <property type="match status" value="1"/>
</dbReference>
<dbReference type="InterPro" id="IPR036397">
    <property type="entry name" value="RNaseH_sf"/>
</dbReference>
<keyword evidence="3" id="KW-1185">Reference proteome</keyword>
<dbReference type="Gene3D" id="3.30.420.10">
    <property type="entry name" value="Ribonuclease H-like superfamily/Ribonuclease H"/>
    <property type="match status" value="1"/>
</dbReference>
<dbReference type="InterPro" id="IPR009057">
    <property type="entry name" value="Homeodomain-like_sf"/>
</dbReference>
<dbReference type="EMBL" id="JAFLRJ010000377">
    <property type="protein sequence ID" value="MBO0516255.1"/>
    <property type="molecule type" value="Genomic_DNA"/>
</dbReference>
<evidence type="ECO:0000259" key="1">
    <source>
        <dbReference type="Pfam" id="PF13358"/>
    </source>
</evidence>
<organism evidence="2 3">
    <name type="scientific">Streptomyces beijiangensis</name>
    <dbReference type="NCBI Taxonomy" id="163361"/>
    <lineage>
        <taxon>Bacteria</taxon>
        <taxon>Bacillati</taxon>
        <taxon>Actinomycetota</taxon>
        <taxon>Actinomycetes</taxon>
        <taxon>Kitasatosporales</taxon>
        <taxon>Streptomycetaceae</taxon>
        <taxon>Streptomyces</taxon>
    </lineage>
</organism>
<dbReference type="Proteomes" id="UP000664167">
    <property type="component" value="Unassembled WGS sequence"/>
</dbReference>
<accession>A0A939FFQ8</accession>
<dbReference type="GO" id="GO:0003676">
    <property type="term" value="F:nucleic acid binding"/>
    <property type="evidence" value="ECO:0007669"/>
    <property type="project" value="InterPro"/>
</dbReference>
<dbReference type="Pfam" id="PF13358">
    <property type="entry name" value="DDE_3"/>
    <property type="match status" value="1"/>
</dbReference>